<keyword evidence="2" id="KW-1185">Reference proteome</keyword>
<dbReference type="Proteomes" id="UP000215914">
    <property type="component" value="Unassembled WGS sequence"/>
</dbReference>
<dbReference type="Gramene" id="mRNA:HanXRQr2_Chr13g0579061">
    <property type="protein sequence ID" value="CDS:HanXRQr2_Chr13g0579061.1"/>
    <property type="gene ID" value="HanXRQr2_Chr13g0579061"/>
</dbReference>
<evidence type="ECO:0000313" key="2">
    <source>
        <dbReference type="Proteomes" id="UP000215914"/>
    </source>
</evidence>
<sequence length="90" mass="10158">MAYGAATLFVAGNRRVISYRQSLQLHFLFFSIADLGSRGRTRCDSSPSCRARSSHPGGEPVFLHWRPPVQNLYQESRLISPPRTSDLFFA</sequence>
<gene>
    <name evidence="1" type="ORF">HanXRQr2_Chr13g0579061</name>
</gene>
<dbReference type="AlphaFoldDB" id="A0A9K3HA58"/>
<evidence type="ECO:0000313" key="1">
    <source>
        <dbReference type="EMBL" id="KAF5772600.1"/>
    </source>
</evidence>
<dbReference type="EMBL" id="MNCJ02000328">
    <property type="protein sequence ID" value="KAF5772600.1"/>
    <property type="molecule type" value="Genomic_DNA"/>
</dbReference>
<reference evidence="1" key="2">
    <citation type="submission" date="2020-06" db="EMBL/GenBank/DDBJ databases">
        <title>Helianthus annuus Genome sequencing and assembly Release 2.</title>
        <authorList>
            <person name="Gouzy J."/>
            <person name="Langlade N."/>
            <person name="Munos S."/>
        </authorList>
    </citation>
    <scope>NUCLEOTIDE SEQUENCE</scope>
    <source>
        <tissue evidence="1">Leaves</tissue>
    </source>
</reference>
<comment type="caution">
    <text evidence="1">The sequence shown here is derived from an EMBL/GenBank/DDBJ whole genome shotgun (WGS) entry which is preliminary data.</text>
</comment>
<accession>A0A9K3HA58</accession>
<reference evidence="1" key="1">
    <citation type="journal article" date="2017" name="Nature">
        <title>The sunflower genome provides insights into oil metabolism, flowering and Asterid evolution.</title>
        <authorList>
            <person name="Badouin H."/>
            <person name="Gouzy J."/>
            <person name="Grassa C.J."/>
            <person name="Murat F."/>
            <person name="Staton S.E."/>
            <person name="Cottret L."/>
            <person name="Lelandais-Briere C."/>
            <person name="Owens G.L."/>
            <person name="Carrere S."/>
            <person name="Mayjonade B."/>
            <person name="Legrand L."/>
            <person name="Gill N."/>
            <person name="Kane N.C."/>
            <person name="Bowers J.E."/>
            <person name="Hubner S."/>
            <person name="Bellec A."/>
            <person name="Berard A."/>
            <person name="Berges H."/>
            <person name="Blanchet N."/>
            <person name="Boniface M.C."/>
            <person name="Brunel D."/>
            <person name="Catrice O."/>
            <person name="Chaidir N."/>
            <person name="Claudel C."/>
            <person name="Donnadieu C."/>
            <person name="Faraut T."/>
            <person name="Fievet G."/>
            <person name="Helmstetter N."/>
            <person name="King M."/>
            <person name="Knapp S.J."/>
            <person name="Lai Z."/>
            <person name="Le Paslier M.C."/>
            <person name="Lippi Y."/>
            <person name="Lorenzon L."/>
            <person name="Mandel J.R."/>
            <person name="Marage G."/>
            <person name="Marchand G."/>
            <person name="Marquand E."/>
            <person name="Bret-Mestries E."/>
            <person name="Morien E."/>
            <person name="Nambeesan S."/>
            <person name="Nguyen T."/>
            <person name="Pegot-Espagnet P."/>
            <person name="Pouilly N."/>
            <person name="Raftis F."/>
            <person name="Sallet E."/>
            <person name="Schiex T."/>
            <person name="Thomas J."/>
            <person name="Vandecasteele C."/>
            <person name="Vares D."/>
            <person name="Vear F."/>
            <person name="Vautrin S."/>
            <person name="Crespi M."/>
            <person name="Mangin B."/>
            <person name="Burke J.M."/>
            <person name="Salse J."/>
            <person name="Munos S."/>
            <person name="Vincourt P."/>
            <person name="Rieseberg L.H."/>
            <person name="Langlade N.B."/>
        </authorList>
    </citation>
    <scope>NUCLEOTIDE SEQUENCE</scope>
    <source>
        <tissue evidence="1">Leaves</tissue>
    </source>
</reference>
<organism evidence="1 2">
    <name type="scientific">Helianthus annuus</name>
    <name type="common">Common sunflower</name>
    <dbReference type="NCBI Taxonomy" id="4232"/>
    <lineage>
        <taxon>Eukaryota</taxon>
        <taxon>Viridiplantae</taxon>
        <taxon>Streptophyta</taxon>
        <taxon>Embryophyta</taxon>
        <taxon>Tracheophyta</taxon>
        <taxon>Spermatophyta</taxon>
        <taxon>Magnoliopsida</taxon>
        <taxon>eudicotyledons</taxon>
        <taxon>Gunneridae</taxon>
        <taxon>Pentapetalae</taxon>
        <taxon>asterids</taxon>
        <taxon>campanulids</taxon>
        <taxon>Asterales</taxon>
        <taxon>Asteraceae</taxon>
        <taxon>Asteroideae</taxon>
        <taxon>Heliantheae alliance</taxon>
        <taxon>Heliantheae</taxon>
        <taxon>Helianthus</taxon>
    </lineage>
</organism>
<proteinExistence type="predicted"/>
<protein>
    <submittedName>
        <fullName evidence="1">Uncharacterized protein</fullName>
    </submittedName>
</protein>
<name>A0A9K3HA58_HELAN</name>